<keyword evidence="4" id="KW-0547">Nucleotide-binding</keyword>
<feature type="compositionally biased region" description="Low complexity" evidence="7">
    <location>
        <begin position="407"/>
        <end position="422"/>
    </location>
</feature>
<dbReference type="FunFam" id="1.10.510.10:FF:000021">
    <property type="entry name" value="Serine/threonine protein kinase"/>
    <property type="match status" value="1"/>
</dbReference>
<evidence type="ECO:0000256" key="1">
    <source>
        <dbReference type="ARBA" id="ARBA00012513"/>
    </source>
</evidence>
<evidence type="ECO:0000313" key="9">
    <source>
        <dbReference type="EMBL" id="QOY88807.1"/>
    </source>
</evidence>
<organism evidence="9 10">
    <name type="scientific">Paludibaculum fermentans</name>
    <dbReference type="NCBI Taxonomy" id="1473598"/>
    <lineage>
        <taxon>Bacteria</taxon>
        <taxon>Pseudomonadati</taxon>
        <taxon>Acidobacteriota</taxon>
        <taxon>Terriglobia</taxon>
        <taxon>Bryobacterales</taxon>
        <taxon>Bryobacteraceae</taxon>
        <taxon>Paludibaculum</taxon>
    </lineage>
</organism>
<evidence type="ECO:0000256" key="5">
    <source>
        <dbReference type="ARBA" id="ARBA00022777"/>
    </source>
</evidence>
<dbReference type="SMART" id="SM00220">
    <property type="entry name" value="S_TKc"/>
    <property type="match status" value="1"/>
</dbReference>
<dbReference type="SUPFAM" id="SSF56112">
    <property type="entry name" value="Protein kinase-like (PK-like)"/>
    <property type="match status" value="1"/>
</dbReference>
<dbReference type="InterPro" id="IPR000719">
    <property type="entry name" value="Prot_kinase_dom"/>
</dbReference>
<keyword evidence="5 9" id="KW-0418">Kinase</keyword>
<protein>
    <recommendedName>
        <fullName evidence="1">non-specific serine/threonine protein kinase</fullName>
        <ecNumber evidence="1">2.7.11.1</ecNumber>
    </recommendedName>
</protein>
<dbReference type="PROSITE" id="PS00108">
    <property type="entry name" value="PROTEIN_KINASE_ST"/>
    <property type="match status" value="1"/>
</dbReference>
<proteinExistence type="predicted"/>
<keyword evidence="6" id="KW-0067">ATP-binding</keyword>
<dbReference type="RefSeq" id="WP_194450469.1">
    <property type="nucleotide sequence ID" value="NZ_CP063849.1"/>
</dbReference>
<dbReference type="Gene3D" id="1.10.510.10">
    <property type="entry name" value="Transferase(Phosphotransferase) domain 1"/>
    <property type="match status" value="1"/>
</dbReference>
<dbReference type="InterPro" id="IPR008271">
    <property type="entry name" value="Ser/Thr_kinase_AS"/>
</dbReference>
<dbReference type="PANTHER" id="PTHR43289:SF6">
    <property type="entry name" value="SERINE_THREONINE-PROTEIN KINASE NEKL-3"/>
    <property type="match status" value="1"/>
</dbReference>
<dbReference type="EMBL" id="CP063849">
    <property type="protein sequence ID" value="QOY88807.1"/>
    <property type="molecule type" value="Genomic_DNA"/>
</dbReference>
<gene>
    <name evidence="9" type="ORF">IRI77_02265</name>
</gene>
<dbReference type="KEGG" id="pfer:IRI77_02265"/>
<feature type="compositionally biased region" description="Low complexity" evidence="7">
    <location>
        <begin position="471"/>
        <end position="492"/>
    </location>
</feature>
<evidence type="ECO:0000313" key="10">
    <source>
        <dbReference type="Proteomes" id="UP000593892"/>
    </source>
</evidence>
<dbReference type="GO" id="GO:0005524">
    <property type="term" value="F:ATP binding"/>
    <property type="evidence" value="ECO:0007669"/>
    <property type="project" value="UniProtKB-KW"/>
</dbReference>
<dbReference type="PANTHER" id="PTHR43289">
    <property type="entry name" value="MITOGEN-ACTIVATED PROTEIN KINASE KINASE KINASE 20-RELATED"/>
    <property type="match status" value="1"/>
</dbReference>
<sequence>MDYAIGSRIGDYEIISVLGAGGMGKVYKVRNLLTERTEALKVLLMNAGEERDQADRFLREIKVQARLTHRNIAGLHTALRVDNQVLMVMEYVEGTTLERLLKLGPAPPRKAAELMSQVLSALAYAHGEGVVHRDLKPANIMVTTEGVIKLLDFGIAKLKQDQSLTKTGFTVGSLPYMSPEQIEGATDLDHRADIYALGISLYEIVTGRRPFLGDSDYSLMVAHLKQTPVPPIEIDPNVPQALNDIILTAIEKDRERRFQSAAAMLRAMETLLGGPAAGATVTRPAVAASVSPATHTPAAATGVVPPAATTGGAAPLSASAFMQSPVSAPAPEFPAPAYAPAADVPTGRPLGNRGLYIAIGSLATVAVLIVGAVQIPKLFRTQAGGPTQSLSSGQDATGTPQPPRVEPSSGPATGPASSPVAGQAPVSQPVSGGAKEVPVPTGGGRPHADPVSTRPGSSQASIEPSGASQNPVVTAPPVVQQPAGSNAASQAAEASAGALRDLREQLMLLGTRATTVKASLERMKQAQARQGLGMRGDINTAAQRMEFYLDECEGAMKRGDLAGGKKYLDLGEREVSKLESFLGR</sequence>
<evidence type="ECO:0000256" key="7">
    <source>
        <dbReference type="SAM" id="MobiDB-lite"/>
    </source>
</evidence>
<feature type="domain" description="Protein kinase" evidence="8">
    <location>
        <begin position="12"/>
        <end position="271"/>
    </location>
</feature>
<dbReference type="AlphaFoldDB" id="A0A7S7SK62"/>
<dbReference type="EC" id="2.7.11.1" evidence="1"/>
<keyword evidence="3" id="KW-0808">Transferase</keyword>
<evidence type="ECO:0000256" key="4">
    <source>
        <dbReference type="ARBA" id="ARBA00022741"/>
    </source>
</evidence>
<name>A0A7S7SK62_PALFE</name>
<feature type="compositionally biased region" description="Polar residues" evidence="7">
    <location>
        <begin position="454"/>
        <end position="470"/>
    </location>
</feature>
<keyword evidence="2" id="KW-0723">Serine/threonine-protein kinase</keyword>
<feature type="compositionally biased region" description="Polar residues" evidence="7">
    <location>
        <begin position="384"/>
        <end position="399"/>
    </location>
</feature>
<dbReference type="Proteomes" id="UP000593892">
    <property type="component" value="Chromosome"/>
</dbReference>
<evidence type="ECO:0000256" key="2">
    <source>
        <dbReference type="ARBA" id="ARBA00022527"/>
    </source>
</evidence>
<evidence type="ECO:0000259" key="8">
    <source>
        <dbReference type="PROSITE" id="PS50011"/>
    </source>
</evidence>
<dbReference type="CDD" id="cd14014">
    <property type="entry name" value="STKc_PknB_like"/>
    <property type="match status" value="1"/>
</dbReference>
<dbReference type="PROSITE" id="PS50011">
    <property type="entry name" value="PROTEIN_KINASE_DOM"/>
    <property type="match status" value="1"/>
</dbReference>
<reference evidence="9 10" key="1">
    <citation type="submission" date="2020-10" db="EMBL/GenBank/DDBJ databases">
        <title>Complete genome sequence of Paludibaculum fermentans P105T, a facultatively anaerobic acidobacterium capable of dissimilatory Fe(III) reduction.</title>
        <authorList>
            <person name="Dedysh S.N."/>
            <person name="Beletsky A.V."/>
            <person name="Kulichevskaya I.S."/>
            <person name="Mardanov A.V."/>
            <person name="Ravin N.V."/>
        </authorList>
    </citation>
    <scope>NUCLEOTIDE SEQUENCE [LARGE SCALE GENOMIC DNA]</scope>
    <source>
        <strain evidence="9 10">P105</strain>
    </source>
</reference>
<evidence type="ECO:0000256" key="3">
    <source>
        <dbReference type="ARBA" id="ARBA00022679"/>
    </source>
</evidence>
<accession>A0A7S7SK62</accession>
<dbReference type="GO" id="GO:0004674">
    <property type="term" value="F:protein serine/threonine kinase activity"/>
    <property type="evidence" value="ECO:0007669"/>
    <property type="project" value="UniProtKB-KW"/>
</dbReference>
<dbReference type="InterPro" id="IPR011009">
    <property type="entry name" value="Kinase-like_dom_sf"/>
</dbReference>
<dbReference type="Pfam" id="PF00069">
    <property type="entry name" value="Pkinase"/>
    <property type="match status" value="1"/>
</dbReference>
<dbReference type="Gene3D" id="3.30.200.20">
    <property type="entry name" value="Phosphorylase Kinase, domain 1"/>
    <property type="match status" value="1"/>
</dbReference>
<feature type="region of interest" description="Disordered" evidence="7">
    <location>
        <begin position="384"/>
        <end position="492"/>
    </location>
</feature>
<keyword evidence="10" id="KW-1185">Reference proteome</keyword>
<evidence type="ECO:0000256" key="6">
    <source>
        <dbReference type="ARBA" id="ARBA00022840"/>
    </source>
</evidence>